<dbReference type="InterPro" id="IPR023347">
    <property type="entry name" value="Lysozyme_dom_sf"/>
</dbReference>
<dbReference type="Pfam" id="PF00959">
    <property type="entry name" value="Phage_lysozyme"/>
    <property type="match status" value="1"/>
</dbReference>
<feature type="chain" id="PRO_5042121712" description="Lysozyme" evidence="3">
    <location>
        <begin position="25"/>
        <end position="188"/>
    </location>
</feature>
<evidence type="ECO:0000256" key="3">
    <source>
        <dbReference type="SAM" id="SignalP"/>
    </source>
</evidence>
<reference evidence="4" key="1">
    <citation type="submission" date="2023-07" db="EMBL/GenBank/DDBJ databases">
        <authorList>
            <consortium name="AG Swart"/>
            <person name="Singh M."/>
            <person name="Singh A."/>
            <person name="Seah K."/>
            <person name="Emmerich C."/>
        </authorList>
    </citation>
    <scope>NUCLEOTIDE SEQUENCE</scope>
    <source>
        <strain evidence="4">DP1</strain>
    </source>
</reference>
<dbReference type="InterPro" id="IPR002196">
    <property type="entry name" value="Glyco_hydro_24"/>
</dbReference>
<dbReference type="PANTHER" id="PTHR37406">
    <property type="entry name" value="T4-TYPE LYSOZYME 1-RELATED"/>
    <property type="match status" value="1"/>
</dbReference>
<dbReference type="GO" id="GO:0042742">
    <property type="term" value="P:defense response to bacterium"/>
    <property type="evidence" value="ECO:0007669"/>
    <property type="project" value="UniProtKB-KW"/>
</dbReference>
<dbReference type="PANTHER" id="PTHR37406:SF1">
    <property type="entry name" value="T4-TYPE LYSOZYME 1-RELATED"/>
    <property type="match status" value="1"/>
</dbReference>
<dbReference type="InterPro" id="IPR023346">
    <property type="entry name" value="Lysozyme-like_dom_sf"/>
</dbReference>
<keyword evidence="3" id="KW-0732">Signal</keyword>
<dbReference type="EMBL" id="CAMPGE010023280">
    <property type="protein sequence ID" value="CAI2381239.1"/>
    <property type="molecule type" value="Genomic_DNA"/>
</dbReference>
<keyword evidence="5" id="KW-1185">Reference proteome</keyword>
<dbReference type="GO" id="GO:0016998">
    <property type="term" value="P:cell wall macromolecule catabolic process"/>
    <property type="evidence" value="ECO:0007669"/>
    <property type="project" value="InterPro"/>
</dbReference>
<comment type="caution">
    <text evidence="4">The sequence shown here is derived from an EMBL/GenBank/DDBJ whole genome shotgun (WGS) entry which is preliminary data.</text>
</comment>
<dbReference type="Proteomes" id="UP001295684">
    <property type="component" value="Unassembled WGS sequence"/>
</dbReference>
<proteinExistence type="predicted"/>
<dbReference type="GO" id="GO:0009253">
    <property type="term" value="P:peptidoglycan catabolic process"/>
    <property type="evidence" value="ECO:0007669"/>
    <property type="project" value="InterPro"/>
</dbReference>
<evidence type="ECO:0000256" key="2">
    <source>
        <dbReference type="ARBA" id="ARBA00022638"/>
    </source>
</evidence>
<organism evidence="4 5">
    <name type="scientific">Euplotes crassus</name>
    <dbReference type="NCBI Taxonomy" id="5936"/>
    <lineage>
        <taxon>Eukaryota</taxon>
        <taxon>Sar</taxon>
        <taxon>Alveolata</taxon>
        <taxon>Ciliophora</taxon>
        <taxon>Intramacronucleata</taxon>
        <taxon>Spirotrichea</taxon>
        <taxon>Hypotrichia</taxon>
        <taxon>Euplotida</taxon>
        <taxon>Euplotidae</taxon>
        <taxon>Moneuplotes</taxon>
    </lineage>
</organism>
<keyword evidence="1" id="KW-0929">Antimicrobial</keyword>
<evidence type="ECO:0000313" key="4">
    <source>
        <dbReference type="EMBL" id="CAI2381239.1"/>
    </source>
</evidence>
<evidence type="ECO:0000256" key="1">
    <source>
        <dbReference type="ARBA" id="ARBA00022529"/>
    </source>
</evidence>
<evidence type="ECO:0008006" key="6">
    <source>
        <dbReference type="Google" id="ProtNLM"/>
    </source>
</evidence>
<sequence length="188" mass="20611">MEKTALAILLIGVALLSYSPVTEYFLEEKTACSCDSIEDMIAWAEGKRKCVYKDSLGIPTIGIGFNLKRGDARKLITNVGANFDKVLAGSQCLTDSQISKLFKNDQKWAESGAKDCIGSESLLGKCIYRVVVDMTFNMGQNSLCSWKNFKSQLRSGNHAAAAKNMASTKWCGQVGRRCTRNTNIVKSC</sequence>
<dbReference type="AlphaFoldDB" id="A0AAD1XYH4"/>
<dbReference type="SUPFAM" id="SSF53955">
    <property type="entry name" value="Lysozyme-like"/>
    <property type="match status" value="1"/>
</dbReference>
<name>A0AAD1XYH4_EUPCR</name>
<accession>A0AAD1XYH4</accession>
<gene>
    <name evidence="4" type="ORF">ECRASSUSDP1_LOCUS22689</name>
</gene>
<dbReference type="InterPro" id="IPR052619">
    <property type="entry name" value="Phage_lysozyme-like"/>
</dbReference>
<dbReference type="GO" id="GO:0031640">
    <property type="term" value="P:killing of cells of another organism"/>
    <property type="evidence" value="ECO:0007669"/>
    <property type="project" value="UniProtKB-KW"/>
</dbReference>
<evidence type="ECO:0000313" key="5">
    <source>
        <dbReference type="Proteomes" id="UP001295684"/>
    </source>
</evidence>
<dbReference type="GO" id="GO:0003796">
    <property type="term" value="F:lysozyme activity"/>
    <property type="evidence" value="ECO:0007669"/>
    <property type="project" value="InterPro"/>
</dbReference>
<protein>
    <recommendedName>
        <fullName evidence="6">Lysozyme</fullName>
    </recommendedName>
</protein>
<keyword evidence="2" id="KW-0081">Bacteriolytic enzyme</keyword>
<feature type="signal peptide" evidence="3">
    <location>
        <begin position="1"/>
        <end position="24"/>
    </location>
</feature>
<dbReference type="Gene3D" id="1.10.530.40">
    <property type="match status" value="1"/>
</dbReference>